<comment type="caution">
    <text evidence="3">The sequence shown here is derived from an EMBL/GenBank/DDBJ whole genome shotgun (WGS) entry which is preliminary data.</text>
</comment>
<dbReference type="AlphaFoldDB" id="A0A561US35"/>
<name>A0A561US35_9ACTN</name>
<feature type="compositionally biased region" description="Polar residues" evidence="1">
    <location>
        <begin position="36"/>
        <end position="46"/>
    </location>
</feature>
<evidence type="ECO:0000313" key="3">
    <source>
        <dbReference type="EMBL" id="TWG02153.1"/>
    </source>
</evidence>
<dbReference type="OrthoDB" id="3784430at2"/>
<accession>A0A561US35</accession>
<keyword evidence="2" id="KW-0732">Signal</keyword>
<evidence type="ECO:0000313" key="4">
    <source>
        <dbReference type="Proteomes" id="UP000318186"/>
    </source>
</evidence>
<dbReference type="Proteomes" id="UP000318186">
    <property type="component" value="Unassembled WGS sequence"/>
</dbReference>
<feature type="chain" id="PRO_5039665184" evidence="2">
    <location>
        <begin position="24"/>
        <end position="101"/>
    </location>
</feature>
<evidence type="ECO:0000256" key="1">
    <source>
        <dbReference type="SAM" id="MobiDB-lite"/>
    </source>
</evidence>
<dbReference type="PROSITE" id="PS51257">
    <property type="entry name" value="PROKAR_LIPOPROTEIN"/>
    <property type="match status" value="1"/>
</dbReference>
<evidence type="ECO:0000256" key="2">
    <source>
        <dbReference type="SAM" id="SignalP"/>
    </source>
</evidence>
<feature type="region of interest" description="Disordered" evidence="1">
    <location>
        <begin position="26"/>
        <end position="101"/>
    </location>
</feature>
<protein>
    <submittedName>
        <fullName evidence="3">Uncharacterized protein</fullName>
    </submittedName>
</protein>
<dbReference type="EMBL" id="VIWW01000001">
    <property type="protein sequence ID" value="TWG02153.1"/>
    <property type="molecule type" value="Genomic_DNA"/>
</dbReference>
<reference evidence="3 4" key="1">
    <citation type="submission" date="2019-06" db="EMBL/GenBank/DDBJ databases">
        <title>Sequencing the genomes of 1000 actinobacteria strains.</title>
        <authorList>
            <person name="Klenk H.-P."/>
        </authorList>
    </citation>
    <scope>NUCLEOTIDE SEQUENCE [LARGE SCALE GENOMIC DNA]</scope>
    <source>
        <strain evidence="3 4">DSM 42059</strain>
    </source>
</reference>
<feature type="compositionally biased region" description="Low complexity" evidence="1">
    <location>
        <begin position="57"/>
        <end position="70"/>
    </location>
</feature>
<proteinExistence type="predicted"/>
<dbReference type="RefSeq" id="WP_145762641.1">
    <property type="nucleotide sequence ID" value="NZ_VIWW01000001.1"/>
</dbReference>
<gene>
    <name evidence="3" type="ORF">FHX80_11554</name>
</gene>
<sequence>MNRRLRNALVVTAAVTAGFLTTACEEDTTGAFPSPSGVQDKTSTDSGDGGSKPNVNSDSASGSGADSGSSRATGTDSVSGSSTEAGDKSGYGQSCGTNDLL</sequence>
<feature type="signal peptide" evidence="2">
    <location>
        <begin position="1"/>
        <end position="23"/>
    </location>
</feature>
<feature type="compositionally biased region" description="Polar residues" evidence="1">
    <location>
        <begin position="91"/>
        <end position="101"/>
    </location>
</feature>
<organism evidence="3 4">
    <name type="scientific">Streptomyces brevispora</name>
    <dbReference type="NCBI Taxonomy" id="887462"/>
    <lineage>
        <taxon>Bacteria</taxon>
        <taxon>Bacillati</taxon>
        <taxon>Actinomycetota</taxon>
        <taxon>Actinomycetes</taxon>
        <taxon>Kitasatosporales</taxon>
        <taxon>Streptomycetaceae</taxon>
        <taxon>Streptomyces</taxon>
    </lineage>
</organism>
<feature type="compositionally biased region" description="Polar residues" evidence="1">
    <location>
        <begin position="71"/>
        <end position="84"/>
    </location>
</feature>